<dbReference type="InterPro" id="IPR016135">
    <property type="entry name" value="UBQ-conjugating_enzyme/RWD"/>
</dbReference>
<dbReference type="EMBL" id="AUWU02000003">
    <property type="protein sequence ID" value="KAH0575141.1"/>
    <property type="molecule type" value="Genomic_DNA"/>
</dbReference>
<dbReference type="Gene3D" id="3.10.110.10">
    <property type="entry name" value="Ubiquitin Conjugating Enzyme"/>
    <property type="match status" value="1"/>
</dbReference>
<evidence type="ECO:0000259" key="5">
    <source>
        <dbReference type="PROSITE" id="PS50127"/>
    </source>
</evidence>
<evidence type="ECO:0000256" key="2">
    <source>
        <dbReference type="ARBA" id="ARBA00022786"/>
    </source>
</evidence>
<sequence>MSSRAQRHLLREYQQLQRDPIPGISVGLLNDSLFSWKILIQGPPDSPFESGLFRAILTFPDDYPDKPPKLKFTSSVFHPNVFTDGAVCISILHAPGDDPNAYEDRSERWLPVHSASSVIVSVQSMLAEPNCESPANVDAAKIFRNDQVEYKKRVKKCVRLSLEDDEE</sequence>
<dbReference type="CDD" id="cd23795">
    <property type="entry name" value="UBCc_UBE2G1"/>
    <property type="match status" value="1"/>
</dbReference>
<feature type="domain" description="UBC core" evidence="5">
    <location>
        <begin position="4"/>
        <end position="163"/>
    </location>
</feature>
<protein>
    <submittedName>
        <fullName evidence="6">Ubiquitin-conjugating enzyme E2</fullName>
    </submittedName>
</protein>
<name>V6LCS1_9EUKA</name>
<dbReference type="Pfam" id="PF00179">
    <property type="entry name" value="UQ_con"/>
    <property type="match status" value="1"/>
</dbReference>
<accession>V6LCS1</accession>
<organism evidence="6">
    <name type="scientific">Spironucleus salmonicida</name>
    <dbReference type="NCBI Taxonomy" id="348837"/>
    <lineage>
        <taxon>Eukaryota</taxon>
        <taxon>Metamonada</taxon>
        <taxon>Diplomonadida</taxon>
        <taxon>Hexamitidae</taxon>
        <taxon>Hexamitinae</taxon>
        <taxon>Spironucleus</taxon>
    </lineage>
</organism>
<evidence type="ECO:0000313" key="7">
    <source>
        <dbReference type="EMBL" id="KAH0575141.1"/>
    </source>
</evidence>
<dbReference type="FunFam" id="3.10.110.10:FF:000051">
    <property type="entry name" value="ubiquitin-conjugating enzyme E2 R2-like"/>
    <property type="match status" value="1"/>
</dbReference>
<evidence type="ECO:0000256" key="1">
    <source>
        <dbReference type="ARBA" id="ARBA00022679"/>
    </source>
</evidence>
<feature type="active site" description="Glycyl thioester intermediate" evidence="3">
    <location>
        <position position="88"/>
    </location>
</feature>
<dbReference type="GO" id="GO:0005524">
    <property type="term" value="F:ATP binding"/>
    <property type="evidence" value="ECO:0007669"/>
    <property type="project" value="UniProtKB-UniRule"/>
</dbReference>
<reference evidence="6 7" key="1">
    <citation type="journal article" date="2014" name="PLoS Genet.">
        <title>The Genome of Spironucleus salmonicida Highlights a Fish Pathogen Adapted to Fluctuating Environments.</title>
        <authorList>
            <person name="Xu F."/>
            <person name="Jerlstrom-Hultqvist J."/>
            <person name="Einarsson E."/>
            <person name="Astvaldsson A."/>
            <person name="Svard S.G."/>
            <person name="Andersson J.O."/>
        </authorList>
    </citation>
    <scope>NUCLEOTIDE SEQUENCE</scope>
    <source>
        <strain evidence="7">ATCC 50377</strain>
    </source>
</reference>
<keyword evidence="1" id="KW-0808">Transferase</keyword>
<dbReference type="OrthoDB" id="19692at2759"/>
<keyword evidence="2 4" id="KW-0833">Ubl conjugation pathway</keyword>
<reference evidence="7" key="2">
    <citation type="submission" date="2020-12" db="EMBL/GenBank/DDBJ databases">
        <title>New Spironucleus salmonicida genome in near-complete chromosomes.</title>
        <authorList>
            <person name="Xu F."/>
            <person name="Kurt Z."/>
            <person name="Jimenez-Gonzalez A."/>
            <person name="Astvaldsson A."/>
            <person name="Andersson J.O."/>
            <person name="Svard S.G."/>
        </authorList>
    </citation>
    <scope>NUCLEOTIDE SEQUENCE</scope>
    <source>
        <strain evidence="7">ATCC 50377</strain>
    </source>
</reference>
<evidence type="ECO:0000256" key="3">
    <source>
        <dbReference type="PROSITE-ProRule" id="PRU10133"/>
    </source>
</evidence>
<dbReference type="InterPro" id="IPR050113">
    <property type="entry name" value="Ub_conjugating_enzyme"/>
</dbReference>
<dbReference type="AlphaFoldDB" id="V6LCS1"/>
<evidence type="ECO:0000313" key="8">
    <source>
        <dbReference type="Proteomes" id="UP000018208"/>
    </source>
</evidence>
<dbReference type="Proteomes" id="UP000018208">
    <property type="component" value="Unassembled WGS sequence"/>
</dbReference>
<keyword evidence="4" id="KW-0547">Nucleotide-binding</keyword>
<dbReference type="InterPro" id="IPR000608">
    <property type="entry name" value="UBC"/>
</dbReference>
<keyword evidence="4" id="KW-0067">ATP-binding</keyword>
<comment type="similarity">
    <text evidence="4">Belongs to the ubiquitin-conjugating enzyme family.</text>
</comment>
<dbReference type="PROSITE" id="PS50127">
    <property type="entry name" value="UBC_2"/>
    <property type="match status" value="1"/>
</dbReference>
<dbReference type="GO" id="GO:0016740">
    <property type="term" value="F:transferase activity"/>
    <property type="evidence" value="ECO:0007669"/>
    <property type="project" value="UniProtKB-KW"/>
</dbReference>
<dbReference type="PROSITE" id="PS00183">
    <property type="entry name" value="UBC_1"/>
    <property type="match status" value="1"/>
</dbReference>
<dbReference type="EMBL" id="KI546165">
    <property type="protein sequence ID" value="EST42280.1"/>
    <property type="molecule type" value="Genomic_DNA"/>
</dbReference>
<dbReference type="PANTHER" id="PTHR24067">
    <property type="entry name" value="UBIQUITIN-CONJUGATING ENZYME E2"/>
    <property type="match status" value="1"/>
</dbReference>
<evidence type="ECO:0000256" key="4">
    <source>
        <dbReference type="RuleBase" id="RU362109"/>
    </source>
</evidence>
<dbReference type="SUPFAM" id="SSF54495">
    <property type="entry name" value="UBC-like"/>
    <property type="match status" value="1"/>
</dbReference>
<evidence type="ECO:0000313" key="6">
    <source>
        <dbReference type="EMBL" id="EST42280.1"/>
    </source>
</evidence>
<dbReference type="VEuPathDB" id="GiardiaDB:SS50377_22766"/>
<gene>
    <name evidence="6" type="ORF">SS50377_18148</name>
    <name evidence="7" type="ORF">SS50377_22766</name>
</gene>
<keyword evidence="8" id="KW-1185">Reference proteome</keyword>
<dbReference type="SMART" id="SM00212">
    <property type="entry name" value="UBCc"/>
    <property type="match status" value="1"/>
</dbReference>
<proteinExistence type="inferred from homology"/>
<dbReference type="InterPro" id="IPR023313">
    <property type="entry name" value="UBQ-conjugating_AS"/>
</dbReference>